<dbReference type="InterPro" id="IPR010540">
    <property type="entry name" value="CmpB_TMEM229"/>
</dbReference>
<dbReference type="Proteomes" id="UP000004259">
    <property type="component" value="Unassembled WGS sequence"/>
</dbReference>
<feature type="transmembrane region" description="Helical" evidence="1">
    <location>
        <begin position="27"/>
        <end position="44"/>
    </location>
</feature>
<dbReference type="STRING" id="246199.CUS_5370"/>
<keyword evidence="1" id="KW-0472">Membrane</keyword>
<dbReference type="AlphaFoldDB" id="E9SI05"/>
<keyword evidence="1" id="KW-0812">Transmembrane</keyword>
<accession>E9SI05</accession>
<dbReference type="RefSeq" id="WP_002853507.1">
    <property type="nucleotide sequence ID" value="NZ_ADKM02000135.1"/>
</dbReference>
<dbReference type="eggNOG" id="COG4905">
    <property type="taxonomic scope" value="Bacteria"/>
</dbReference>
<evidence type="ECO:0000256" key="1">
    <source>
        <dbReference type="SAM" id="Phobius"/>
    </source>
</evidence>
<feature type="transmembrane region" description="Helical" evidence="1">
    <location>
        <begin position="104"/>
        <end position="124"/>
    </location>
</feature>
<dbReference type="Pfam" id="PF06541">
    <property type="entry name" value="ABC_trans_CmpB"/>
    <property type="match status" value="1"/>
</dbReference>
<organism evidence="2 3">
    <name type="scientific">Ruminococcus albus 8</name>
    <dbReference type="NCBI Taxonomy" id="246199"/>
    <lineage>
        <taxon>Bacteria</taxon>
        <taxon>Bacillati</taxon>
        <taxon>Bacillota</taxon>
        <taxon>Clostridia</taxon>
        <taxon>Eubacteriales</taxon>
        <taxon>Oscillospiraceae</taxon>
        <taxon>Ruminococcus</taxon>
    </lineage>
</organism>
<dbReference type="EMBL" id="ADKM02000135">
    <property type="protein sequence ID" value="EGC01056.1"/>
    <property type="molecule type" value="Genomic_DNA"/>
</dbReference>
<feature type="transmembrane region" description="Helical" evidence="1">
    <location>
        <begin position="56"/>
        <end position="76"/>
    </location>
</feature>
<sequence length="167" mass="18970">MIRFWKLFAVAAFGALAYGAVEVVERGYSHISMGLLGAAAMVVIHELNGERRAGRLGLISSAVISMFFITSGELLAGEILNRHLGMKIWNYHSMPFNFDGQICLRYSLAWLVLSFLGMAADGFLRRFILCEVSKRADPHRSARKYIRFRKVQKISFSVPHRNKHHTR</sequence>
<evidence type="ECO:0000313" key="2">
    <source>
        <dbReference type="EMBL" id="EGC01056.1"/>
    </source>
</evidence>
<keyword evidence="3" id="KW-1185">Reference proteome</keyword>
<comment type="caution">
    <text evidence="2">The sequence shown here is derived from an EMBL/GenBank/DDBJ whole genome shotgun (WGS) entry which is preliminary data.</text>
</comment>
<name>E9SI05_RUMAL</name>
<protein>
    <submittedName>
        <fullName evidence="2">Uncharacterized protein</fullName>
    </submittedName>
</protein>
<dbReference type="OrthoDB" id="1752779at2"/>
<proteinExistence type="predicted"/>
<gene>
    <name evidence="2" type="ORF">CUS_5370</name>
</gene>
<reference evidence="2 3" key="1">
    <citation type="submission" date="2011-02" db="EMBL/GenBank/DDBJ databases">
        <authorList>
            <person name="Nelson K.E."/>
            <person name="Sutton G."/>
            <person name="Torralba M."/>
            <person name="Durkin S."/>
            <person name="Harkins D."/>
            <person name="Montgomery R."/>
            <person name="Ziemer C."/>
            <person name="Klaassens E."/>
            <person name="Ocuiv P."/>
            <person name="Morrison M."/>
        </authorList>
    </citation>
    <scope>NUCLEOTIDE SEQUENCE [LARGE SCALE GENOMIC DNA]</scope>
    <source>
        <strain evidence="2 3">8</strain>
    </source>
</reference>
<keyword evidence="1" id="KW-1133">Transmembrane helix</keyword>
<evidence type="ECO:0000313" key="3">
    <source>
        <dbReference type="Proteomes" id="UP000004259"/>
    </source>
</evidence>